<name>A0A9J6C4G3_POLVA</name>
<feature type="domain" description="C2H2-type" evidence="8">
    <location>
        <begin position="343"/>
        <end position="371"/>
    </location>
</feature>
<reference evidence="9" key="1">
    <citation type="submission" date="2021-03" db="EMBL/GenBank/DDBJ databases">
        <title>Chromosome level genome of the anhydrobiotic midge Polypedilum vanderplanki.</title>
        <authorList>
            <person name="Yoshida Y."/>
            <person name="Kikawada T."/>
            <person name="Gusev O."/>
        </authorList>
    </citation>
    <scope>NUCLEOTIDE SEQUENCE</scope>
    <source>
        <strain evidence="9">NIAS01</strain>
        <tissue evidence="9">Whole body or cell culture</tissue>
    </source>
</reference>
<evidence type="ECO:0000313" key="9">
    <source>
        <dbReference type="EMBL" id="KAG5676895.1"/>
    </source>
</evidence>
<accession>A0A9J6C4G3</accession>
<feature type="domain" description="C2H2-type" evidence="8">
    <location>
        <begin position="63"/>
        <end position="91"/>
    </location>
</feature>
<dbReference type="SMART" id="SM00355">
    <property type="entry name" value="ZnF_C2H2"/>
    <property type="match status" value="4"/>
</dbReference>
<dbReference type="OrthoDB" id="6368764at2759"/>
<dbReference type="GO" id="GO:0000981">
    <property type="term" value="F:DNA-binding transcription factor activity, RNA polymerase II-specific"/>
    <property type="evidence" value="ECO:0007669"/>
    <property type="project" value="TreeGrafter"/>
</dbReference>
<dbReference type="PANTHER" id="PTHR24388">
    <property type="entry name" value="ZINC FINGER PROTEIN"/>
    <property type="match status" value="1"/>
</dbReference>
<evidence type="ECO:0000259" key="8">
    <source>
        <dbReference type="PROSITE" id="PS50157"/>
    </source>
</evidence>
<evidence type="ECO:0000256" key="4">
    <source>
        <dbReference type="ARBA" id="ARBA00022833"/>
    </source>
</evidence>
<evidence type="ECO:0000256" key="2">
    <source>
        <dbReference type="ARBA" id="ARBA00022737"/>
    </source>
</evidence>
<keyword evidence="5" id="KW-0539">Nucleus</keyword>
<evidence type="ECO:0000313" key="10">
    <source>
        <dbReference type="Proteomes" id="UP001107558"/>
    </source>
</evidence>
<comment type="caution">
    <text evidence="9">The sequence shown here is derived from an EMBL/GenBank/DDBJ whole genome shotgun (WGS) entry which is preliminary data.</text>
</comment>
<evidence type="ECO:0000256" key="6">
    <source>
        <dbReference type="ARBA" id="ARBA00037948"/>
    </source>
</evidence>
<dbReference type="PROSITE" id="PS00028">
    <property type="entry name" value="ZINC_FINGER_C2H2_1"/>
    <property type="match status" value="4"/>
</dbReference>
<organism evidence="9 10">
    <name type="scientific">Polypedilum vanderplanki</name>
    <name type="common">Sleeping chironomid midge</name>
    <dbReference type="NCBI Taxonomy" id="319348"/>
    <lineage>
        <taxon>Eukaryota</taxon>
        <taxon>Metazoa</taxon>
        <taxon>Ecdysozoa</taxon>
        <taxon>Arthropoda</taxon>
        <taxon>Hexapoda</taxon>
        <taxon>Insecta</taxon>
        <taxon>Pterygota</taxon>
        <taxon>Neoptera</taxon>
        <taxon>Endopterygota</taxon>
        <taxon>Diptera</taxon>
        <taxon>Nematocera</taxon>
        <taxon>Chironomoidea</taxon>
        <taxon>Chironomidae</taxon>
        <taxon>Chironominae</taxon>
        <taxon>Polypedilum</taxon>
        <taxon>Polypedilum</taxon>
    </lineage>
</organism>
<dbReference type="PROSITE" id="PS50157">
    <property type="entry name" value="ZINC_FINGER_C2H2_2"/>
    <property type="match status" value="3"/>
</dbReference>
<evidence type="ECO:0000256" key="5">
    <source>
        <dbReference type="ARBA" id="ARBA00023242"/>
    </source>
</evidence>
<protein>
    <recommendedName>
        <fullName evidence="8">C2H2-type domain-containing protein</fullName>
    </recommendedName>
</protein>
<feature type="domain" description="C2H2-type" evidence="8">
    <location>
        <begin position="311"/>
        <end position="334"/>
    </location>
</feature>
<dbReference type="InterPro" id="IPR013087">
    <property type="entry name" value="Znf_C2H2_type"/>
</dbReference>
<dbReference type="InterPro" id="IPR036236">
    <property type="entry name" value="Znf_C2H2_sf"/>
</dbReference>
<proteinExistence type="inferred from homology"/>
<keyword evidence="10" id="KW-1185">Reference proteome</keyword>
<dbReference type="Proteomes" id="UP001107558">
    <property type="component" value="Chromosome 2"/>
</dbReference>
<evidence type="ECO:0000256" key="3">
    <source>
        <dbReference type="ARBA" id="ARBA00022771"/>
    </source>
</evidence>
<dbReference type="GO" id="GO:0008270">
    <property type="term" value="F:zinc ion binding"/>
    <property type="evidence" value="ECO:0007669"/>
    <property type="project" value="UniProtKB-KW"/>
</dbReference>
<sequence>MDNSESETCEKMVENITEKLPQNLLICPFCCEEYLFEFTIKNHLRKEHNNEIMRLDNWPTTQHYCPYCNAMFYYKSLLPKHIAFSHSKKTLDEWFQINDNLNKYHIDRENQMEPSFKLLDCSPSLSTIFNELETCDSAKKFKRNDNTAVVTPRSILKKTPHSGKIVILSPESVALRRTLNNLKRSASARRELRFDLPALQTSPEIAKSEILPPLNFNSPQKRNSFWSFLKRSKSPAPINSKIKKKIREKACKLSNQSANHIITSTPMSLNLFGSNENIVDTEEHDNSIGENWNSASKSNNFKPLFLSAERYQCNICLEKFDSNYELLNHQKERHKWITFKPPFRCGSCGTKFFRNRLLVRHCHHQHTPLKNRI</sequence>
<dbReference type="GO" id="GO:0000978">
    <property type="term" value="F:RNA polymerase II cis-regulatory region sequence-specific DNA binding"/>
    <property type="evidence" value="ECO:0007669"/>
    <property type="project" value="TreeGrafter"/>
</dbReference>
<dbReference type="PANTHER" id="PTHR24388:SF53">
    <property type="entry name" value="CHORION TRANSCRIPTION FACTOR CF2-RELATED"/>
    <property type="match status" value="1"/>
</dbReference>
<dbReference type="Gene3D" id="3.30.160.60">
    <property type="entry name" value="Classic Zinc Finger"/>
    <property type="match status" value="1"/>
</dbReference>
<keyword evidence="4" id="KW-0862">Zinc</keyword>
<gene>
    <name evidence="9" type="ORF">PVAND_006699</name>
</gene>
<dbReference type="EMBL" id="JADBJN010000002">
    <property type="protein sequence ID" value="KAG5676895.1"/>
    <property type="molecule type" value="Genomic_DNA"/>
</dbReference>
<keyword evidence="1" id="KW-0479">Metal-binding</keyword>
<keyword evidence="2" id="KW-0677">Repeat</keyword>
<dbReference type="InterPro" id="IPR050527">
    <property type="entry name" value="Snail/Krueppel_Znf"/>
</dbReference>
<dbReference type="AlphaFoldDB" id="A0A9J6C4G3"/>
<evidence type="ECO:0000256" key="1">
    <source>
        <dbReference type="ARBA" id="ARBA00022723"/>
    </source>
</evidence>
<comment type="similarity">
    <text evidence="6">Belongs to the snail C2H2-type zinc-finger protein family.</text>
</comment>
<dbReference type="SUPFAM" id="SSF57667">
    <property type="entry name" value="beta-beta-alpha zinc fingers"/>
    <property type="match status" value="1"/>
</dbReference>
<evidence type="ECO:0000256" key="7">
    <source>
        <dbReference type="PROSITE-ProRule" id="PRU00042"/>
    </source>
</evidence>
<keyword evidence="3 7" id="KW-0863">Zinc-finger</keyword>